<evidence type="ECO:0000256" key="6">
    <source>
        <dbReference type="SAM" id="Phobius"/>
    </source>
</evidence>
<feature type="transmembrane region" description="Helical" evidence="6">
    <location>
        <begin position="25"/>
        <end position="47"/>
    </location>
</feature>
<dbReference type="HOGENOM" id="CLU_1572108_0_0_1"/>
<keyword evidence="4 6" id="KW-1133">Transmembrane helix</keyword>
<dbReference type="InterPro" id="IPR051223">
    <property type="entry name" value="Polycystin"/>
</dbReference>
<dbReference type="EMBL" id="AMQN01003445">
    <property type="status" value="NOT_ANNOTATED_CDS"/>
    <property type="molecule type" value="Genomic_DNA"/>
</dbReference>
<reference evidence="10" key="1">
    <citation type="submission" date="2012-12" db="EMBL/GenBank/DDBJ databases">
        <authorList>
            <person name="Hellsten U."/>
            <person name="Grimwood J."/>
            <person name="Chapman J.A."/>
            <person name="Shapiro H."/>
            <person name="Aerts A."/>
            <person name="Otillar R.P."/>
            <person name="Terry A.Y."/>
            <person name="Boore J.L."/>
            <person name="Simakov O."/>
            <person name="Marletaz F."/>
            <person name="Cho S.-J."/>
            <person name="Edsinger-Gonzales E."/>
            <person name="Havlak P."/>
            <person name="Kuo D.-H."/>
            <person name="Larsson T."/>
            <person name="Lv J."/>
            <person name="Arendt D."/>
            <person name="Savage R."/>
            <person name="Osoegawa K."/>
            <person name="de Jong P."/>
            <person name="Lindberg D.R."/>
            <person name="Seaver E.C."/>
            <person name="Weisblat D.A."/>
            <person name="Putnam N.H."/>
            <person name="Grigoriev I.V."/>
            <person name="Rokhsar D.S."/>
        </authorList>
    </citation>
    <scope>NUCLEOTIDE SEQUENCE</scope>
    <source>
        <strain evidence="10">I ESC-2004</strain>
    </source>
</reference>
<feature type="transmembrane region" description="Helical" evidence="6">
    <location>
        <begin position="86"/>
        <end position="108"/>
    </location>
</feature>
<dbReference type="GO" id="GO:0005262">
    <property type="term" value="F:calcium channel activity"/>
    <property type="evidence" value="ECO:0007669"/>
    <property type="project" value="TreeGrafter"/>
</dbReference>
<feature type="domain" description="Polycystin cation channel PKD1/PKD2" evidence="7">
    <location>
        <begin position="2"/>
        <end position="115"/>
    </location>
</feature>
<keyword evidence="10" id="KW-1185">Reference proteome</keyword>
<dbReference type="Pfam" id="PF08016">
    <property type="entry name" value="PKD_channel"/>
    <property type="match status" value="1"/>
</dbReference>
<dbReference type="EMBL" id="KB311801">
    <property type="protein sequence ID" value="ELT88584.1"/>
    <property type="molecule type" value="Genomic_DNA"/>
</dbReference>
<evidence type="ECO:0000256" key="5">
    <source>
        <dbReference type="ARBA" id="ARBA00023136"/>
    </source>
</evidence>
<evidence type="ECO:0000256" key="2">
    <source>
        <dbReference type="ARBA" id="ARBA00007200"/>
    </source>
</evidence>
<evidence type="ECO:0000256" key="4">
    <source>
        <dbReference type="ARBA" id="ARBA00022989"/>
    </source>
</evidence>
<proteinExistence type="inferred from homology"/>
<organism evidence="8">
    <name type="scientific">Capitella teleta</name>
    <name type="common">Polychaete worm</name>
    <dbReference type="NCBI Taxonomy" id="283909"/>
    <lineage>
        <taxon>Eukaryota</taxon>
        <taxon>Metazoa</taxon>
        <taxon>Spiralia</taxon>
        <taxon>Lophotrochozoa</taxon>
        <taxon>Annelida</taxon>
        <taxon>Polychaeta</taxon>
        <taxon>Sedentaria</taxon>
        <taxon>Scolecida</taxon>
        <taxon>Capitellidae</taxon>
        <taxon>Capitella</taxon>
    </lineage>
</organism>
<keyword evidence="3 6" id="KW-0812">Transmembrane</keyword>
<accession>R7T5G5</accession>
<dbReference type="PANTHER" id="PTHR10877">
    <property type="entry name" value="POLYCYSTIN FAMILY MEMBER"/>
    <property type="match status" value="1"/>
</dbReference>
<reference evidence="8 10" key="2">
    <citation type="journal article" date="2013" name="Nature">
        <title>Insights into bilaterian evolution from three spiralian genomes.</title>
        <authorList>
            <person name="Simakov O."/>
            <person name="Marletaz F."/>
            <person name="Cho S.J."/>
            <person name="Edsinger-Gonzales E."/>
            <person name="Havlak P."/>
            <person name="Hellsten U."/>
            <person name="Kuo D.H."/>
            <person name="Larsson T."/>
            <person name="Lv J."/>
            <person name="Arendt D."/>
            <person name="Savage R."/>
            <person name="Osoegawa K."/>
            <person name="de Jong P."/>
            <person name="Grimwood J."/>
            <person name="Chapman J.A."/>
            <person name="Shapiro H."/>
            <person name="Aerts A."/>
            <person name="Otillar R.P."/>
            <person name="Terry A.Y."/>
            <person name="Boore J.L."/>
            <person name="Grigoriev I.V."/>
            <person name="Lindberg D.R."/>
            <person name="Seaver E.C."/>
            <person name="Weisblat D.A."/>
            <person name="Putnam N.H."/>
            <person name="Rokhsar D.S."/>
        </authorList>
    </citation>
    <scope>NUCLEOTIDE SEQUENCE</scope>
    <source>
        <strain evidence="8 10">I ESC-2004</strain>
    </source>
</reference>
<evidence type="ECO:0000259" key="7">
    <source>
        <dbReference type="Pfam" id="PF08016"/>
    </source>
</evidence>
<dbReference type="OMA" id="INFTIMF"/>
<evidence type="ECO:0000313" key="10">
    <source>
        <dbReference type="Proteomes" id="UP000014760"/>
    </source>
</evidence>
<evidence type="ECO:0000313" key="9">
    <source>
        <dbReference type="EnsemblMetazoa" id="CapteP89348"/>
    </source>
</evidence>
<dbReference type="AlphaFoldDB" id="R7T5G5"/>
<evidence type="ECO:0000256" key="3">
    <source>
        <dbReference type="ARBA" id="ARBA00022692"/>
    </source>
</evidence>
<evidence type="ECO:0000313" key="8">
    <source>
        <dbReference type="EMBL" id="ELT88584.1"/>
    </source>
</evidence>
<keyword evidence="5 6" id="KW-0472">Membrane</keyword>
<comment type="similarity">
    <text evidence="2">Belongs to the polycystin family.</text>
</comment>
<dbReference type="Gene3D" id="1.10.287.70">
    <property type="match status" value="1"/>
</dbReference>
<dbReference type="GO" id="GO:0016020">
    <property type="term" value="C:membrane"/>
    <property type="evidence" value="ECO:0007669"/>
    <property type="project" value="UniProtKB-SubCell"/>
</dbReference>
<dbReference type="STRING" id="283909.R7T5G5"/>
<gene>
    <name evidence="8" type="ORF">CAPTEDRAFT_89348</name>
</gene>
<sequence length="170" mass="19632">MLRLLRFNRKVAELSSVLSLSMRPLFGFFVSFMILYVAFAQFALFTFGRTVKDYSNFASSIETLFSMMLMNFSFDDLQKADPILGPAFFLLYVVVLAFVVINVLVSILNESYNKVKVDGIETETDYKMVDYIIQQVQGIIGSHWNWPGQTNFGTKFIYEHILPYNRPREG</sequence>
<name>R7T5G5_CAPTE</name>
<reference evidence="9" key="3">
    <citation type="submission" date="2015-06" db="UniProtKB">
        <authorList>
            <consortium name="EnsemblMetazoa"/>
        </authorList>
    </citation>
    <scope>IDENTIFICATION</scope>
</reference>
<evidence type="ECO:0000256" key="1">
    <source>
        <dbReference type="ARBA" id="ARBA00004141"/>
    </source>
</evidence>
<dbReference type="PANTHER" id="PTHR10877:SF150">
    <property type="entry name" value="REJ DOMAIN-CONTAINING PROTEIN"/>
    <property type="match status" value="1"/>
</dbReference>
<comment type="subcellular location">
    <subcellularLocation>
        <location evidence="1">Membrane</location>
        <topology evidence="1">Multi-pass membrane protein</topology>
    </subcellularLocation>
</comment>
<dbReference type="EnsemblMetazoa" id="CapteT89348">
    <property type="protein sequence ID" value="CapteP89348"/>
    <property type="gene ID" value="CapteG89348"/>
</dbReference>
<dbReference type="GO" id="GO:0050982">
    <property type="term" value="P:detection of mechanical stimulus"/>
    <property type="evidence" value="ECO:0007669"/>
    <property type="project" value="TreeGrafter"/>
</dbReference>
<dbReference type="InterPro" id="IPR013122">
    <property type="entry name" value="PKD1_2_channel"/>
</dbReference>
<protein>
    <recommendedName>
        <fullName evidence="7">Polycystin cation channel PKD1/PKD2 domain-containing protein</fullName>
    </recommendedName>
</protein>
<dbReference type="FunFam" id="1.10.287.70:FF:000086">
    <property type="entry name" value="Polycystic kidney disease 2"/>
    <property type="match status" value="1"/>
</dbReference>
<dbReference type="Proteomes" id="UP000014760">
    <property type="component" value="Unassembled WGS sequence"/>
</dbReference>